<dbReference type="RefSeq" id="WP_209357238.1">
    <property type="nucleotide sequence ID" value="NZ_CP060010.1"/>
</dbReference>
<proteinExistence type="predicted"/>
<evidence type="ECO:0000313" key="2">
    <source>
        <dbReference type="Proteomes" id="UP000665026"/>
    </source>
</evidence>
<dbReference type="KEGG" id="cact:HZ995_03185"/>
<dbReference type="Proteomes" id="UP000665026">
    <property type="component" value="Chromosome"/>
</dbReference>
<dbReference type="EMBL" id="CP060010">
    <property type="protein sequence ID" value="QTN36539.1"/>
    <property type="molecule type" value="Genomic_DNA"/>
</dbReference>
<reference evidence="1" key="1">
    <citation type="submission" date="2020-07" db="EMBL/GenBank/DDBJ databases">
        <title>Genome sequences of bacteria associated with the marine, planktonic diatom Thalassiosira profunda strain ECT2AJA-044.</title>
        <authorList>
            <person name="Gargas C.B."/>
            <person name="Roberts W.R."/>
            <person name="Alverson A.J."/>
        </authorList>
    </citation>
    <scope>NUCLEOTIDE SEQUENCE</scope>
    <source>
        <strain evidence="1">ECT2AJA-044</strain>
    </source>
</reference>
<sequence length="151" mass="16078">MTLNDFLNALHEQPAEAPLVFTTSEGPIGAGYHITELKSLDIKSIDCGGRTSDWTEVQIQLLDGAGRSHLSAGKSAKILEHSLKAIPDLAEGELSFEYAPGNNGLRRYIPTQPIWAEGHVEMRLTEDGAQCKAAAFSGTTASCCGASARCC</sequence>
<name>A0A975EQV3_9RHOB</name>
<dbReference type="Pfam" id="PF20001">
    <property type="entry name" value="DUF6428"/>
    <property type="match status" value="1"/>
</dbReference>
<protein>
    <submittedName>
        <fullName evidence="1">Uncharacterized protein</fullName>
    </submittedName>
</protein>
<evidence type="ECO:0000313" key="1">
    <source>
        <dbReference type="EMBL" id="QTN36539.1"/>
    </source>
</evidence>
<organism evidence="1 2">
    <name type="scientific">Cognatishimia activa</name>
    <dbReference type="NCBI Taxonomy" id="1715691"/>
    <lineage>
        <taxon>Bacteria</taxon>
        <taxon>Pseudomonadati</taxon>
        <taxon>Pseudomonadota</taxon>
        <taxon>Alphaproteobacteria</taxon>
        <taxon>Rhodobacterales</taxon>
        <taxon>Paracoccaceae</taxon>
        <taxon>Cognatishimia</taxon>
    </lineage>
</organism>
<dbReference type="InterPro" id="IPR045534">
    <property type="entry name" value="DUF6428"/>
</dbReference>
<gene>
    <name evidence="1" type="ORF">HZ995_03185</name>
</gene>
<dbReference type="AlphaFoldDB" id="A0A975EQV3"/>
<accession>A0A975EQV3</accession>